<accession>A0A9Q8PMW4</accession>
<gene>
    <name evidence="1" type="ORF">CLAFUR5_14383</name>
</gene>
<reference evidence="1" key="2">
    <citation type="journal article" date="2022" name="Microb. Genom.">
        <title>A chromosome-scale genome assembly of the tomato pathogen Cladosporium fulvum reveals a compartmentalized genome architecture and the presence of a dispensable chromosome.</title>
        <authorList>
            <person name="Zaccaron A.Z."/>
            <person name="Chen L.H."/>
            <person name="Samaras A."/>
            <person name="Stergiopoulos I."/>
        </authorList>
    </citation>
    <scope>NUCLEOTIDE SEQUENCE</scope>
    <source>
        <strain evidence="1">Race5_Kim</strain>
    </source>
</reference>
<dbReference type="EMBL" id="CP090175">
    <property type="protein sequence ID" value="UJO25385.1"/>
    <property type="molecule type" value="Genomic_DNA"/>
</dbReference>
<name>A0A9Q8PMW4_PASFU</name>
<dbReference type="Proteomes" id="UP000756132">
    <property type="component" value="Chromosome 13"/>
</dbReference>
<protein>
    <submittedName>
        <fullName evidence="1">Dothistromin biosynthesis regulatory protein aflJ</fullName>
    </submittedName>
</protein>
<dbReference type="RefSeq" id="XP_047769751.1">
    <property type="nucleotide sequence ID" value="XM_047913531.1"/>
</dbReference>
<dbReference type="PANTHER" id="PTHR43712:SF15">
    <property type="entry name" value="MONODICTYPHENONE CLUSTER TRANSCRIPTIONAL COACTIVATOR MDPA"/>
    <property type="match status" value="1"/>
</dbReference>
<reference evidence="1" key="1">
    <citation type="submission" date="2021-12" db="EMBL/GenBank/DDBJ databases">
        <authorList>
            <person name="Zaccaron A."/>
            <person name="Stergiopoulos I."/>
        </authorList>
    </citation>
    <scope>NUCLEOTIDE SEQUENCE</scope>
    <source>
        <strain evidence="1">Race5_Kim</strain>
    </source>
</reference>
<dbReference type="OrthoDB" id="2410195at2759"/>
<keyword evidence="2" id="KW-1185">Reference proteome</keyword>
<dbReference type="AlphaFoldDB" id="A0A9Q8PMW4"/>
<dbReference type="KEGG" id="ffu:CLAFUR5_14383"/>
<dbReference type="GeneID" id="71994261"/>
<sequence length="251" mass="27238">MTMAAGFLQELKQGYVAHSALPAPFVKQPLLLDAAMFLSETLAPSALHMSLATKRYRRAQQTDQSAFNVAFNTKSSFTDSLGQHSRLKCQWPSFSRYAIADDDAGIEEILTKLGWLSLGEATVVDVGANTTSLASALTSKFPSLRVVVQYEDQAQANALSRTSSAIQLRNGLSTTPFESSSKLIESAAKAIERLETQHRAPGSSQCVTNAAVYVVRLGTASPFTPWHVLKAQATAELNAHAEVLRNQHLSW</sequence>
<evidence type="ECO:0000313" key="1">
    <source>
        <dbReference type="EMBL" id="UJO25385.1"/>
    </source>
</evidence>
<dbReference type="Gene3D" id="3.40.50.150">
    <property type="entry name" value="Vaccinia Virus protein VP39"/>
    <property type="match status" value="1"/>
</dbReference>
<evidence type="ECO:0000313" key="2">
    <source>
        <dbReference type="Proteomes" id="UP000756132"/>
    </source>
</evidence>
<organism evidence="1 2">
    <name type="scientific">Passalora fulva</name>
    <name type="common">Tomato leaf mold</name>
    <name type="synonym">Cladosporium fulvum</name>
    <dbReference type="NCBI Taxonomy" id="5499"/>
    <lineage>
        <taxon>Eukaryota</taxon>
        <taxon>Fungi</taxon>
        <taxon>Dikarya</taxon>
        <taxon>Ascomycota</taxon>
        <taxon>Pezizomycotina</taxon>
        <taxon>Dothideomycetes</taxon>
        <taxon>Dothideomycetidae</taxon>
        <taxon>Mycosphaerellales</taxon>
        <taxon>Mycosphaerellaceae</taxon>
        <taxon>Fulvia</taxon>
    </lineage>
</organism>
<dbReference type="PANTHER" id="PTHR43712">
    <property type="entry name" value="PUTATIVE (AFU_ORTHOLOGUE AFUA_4G14580)-RELATED"/>
    <property type="match status" value="1"/>
</dbReference>
<dbReference type="InterPro" id="IPR029063">
    <property type="entry name" value="SAM-dependent_MTases_sf"/>
</dbReference>
<proteinExistence type="predicted"/>